<dbReference type="SUPFAM" id="SSF103473">
    <property type="entry name" value="MFS general substrate transporter"/>
    <property type="match status" value="1"/>
</dbReference>
<dbReference type="InterPro" id="IPR006094">
    <property type="entry name" value="Oxid_FAD_bind_N"/>
</dbReference>
<keyword evidence="4 9" id="KW-0812">Transmembrane</keyword>
<evidence type="ECO:0000256" key="5">
    <source>
        <dbReference type="ARBA" id="ARBA00022827"/>
    </source>
</evidence>
<keyword evidence="6 9" id="KW-1133">Transmembrane helix</keyword>
<keyword evidence="5" id="KW-0274">FAD</keyword>
<keyword evidence="7" id="KW-0560">Oxidoreductase</keyword>
<evidence type="ECO:0000259" key="10">
    <source>
        <dbReference type="PROSITE" id="PS50850"/>
    </source>
</evidence>
<feature type="transmembrane region" description="Helical" evidence="9">
    <location>
        <begin position="197"/>
        <end position="223"/>
    </location>
</feature>
<dbReference type="InterPro" id="IPR036318">
    <property type="entry name" value="FAD-bd_PCMH-like_sf"/>
</dbReference>
<gene>
    <name evidence="12" type="ORF">PENSUB_2834</name>
</gene>
<dbReference type="AlphaFoldDB" id="A0A1Q5UGM4"/>
<dbReference type="Gene3D" id="1.20.1250.20">
    <property type="entry name" value="MFS general substrate transporter like domains"/>
    <property type="match status" value="1"/>
</dbReference>
<dbReference type="InterPro" id="IPR005828">
    <property type="entry name" value="MFS_sugar_transport-like"/>
</dbReference>
<protein>
    <submittedName>
        <fullName evidence="12">FAD-linked oxidoreductase</fullName>
    </submittedName>
</protein>
<dbReference type="SUPFAM" id="SSF56176">
    <property type="entry name" value="FAD-binding/transporter-associated domain-like"/>
    <property type="match status" value="1"/>
</dbReference>
<keyword evidence="13" id="KW-1185">Reference proteome</keyword>
<dbReference type="InterPro" id="IPR012951">
    <property type="entry name" value="BBE"/>
</dbReference>
<dbReference type="InterPro" id="IPR020846">
    <property type="entry name" value="MFS_dom"/>
</dbReference>
<dbReference type="PANTHER" id="PTHR42973">
    <property type="entry name" value="BINDING OXIDOREDUCTASE, PUTATIVE (AFU_ORTHOLOGUE AFUA_1G17690)-RELATED"/>
    <property type="match status" value="1"/>
</dbReference>
<dbReference type="PROSITE" id="PS50850">
    <property type="entry name" value="MFS"/>
    <property type="match status" value="1"/>
</dbReference>
<evidence type="ECO:0000256" key="4">
    <source>
        <dbReference type="ARBA" id="ARBA00022692"/>
    </source>
</evidence>
<dbReference type="PANTHER" id="PTHR42973:SF52">
    <property type="entry name" value="FAD BINDING DOMAIN PROTEIN (AFU_ORTHOLOGUE AFUA_2G00730)"/>
    <property type="match status" value="1"/>
</dbReference>
<evidence type="ECO:0000256" key="7">
    <source>
        <dbReference type="ARBA" id="ARBA00023002"/>
    </source>
</evidence>
<organism evidence="12 13">
    <name type="scientific">Penicillium subrubescens</name>
    <dbReference type="NCBI Taxonomy" id="1316194"/>
    <lineage>
        <taxon>Eukaryota</taxon>
        <taxon>Fungi</taxon>
        <taxon>Dikarya</taxon>
        <taxon>Ascomycota</taxon>
        <taxon>Pezizomycotina</taxon>
        <taxon>Eurotiomycetes</taxon>
        <taxon>Eurotiomycetidae</taxon>
        <taxon>Eurotiales</taxon>
        <taxon>Aspergillaceae</taxon>
        <taxon>Penicillium</taxon>
    </lineage>
</organism>
<dbReference type="Pfam" id="PF00083">
    <property type="entry name" value="Sugar_tr"/>
    <property type="match status" value="1"/>
</dbReference>
<evidence type="ECO:0000256" key="2">
    <source>
        <dbReference type="ARBA" id="ARBA00005466"/>
    </source>
</evidence>
<comment type="similarity">
    <text evidence="2">Belongs to the oxygen-dependent FAD-linked oxidoreductase family.</text>
</comment>
<dbReference type="InterPro" id="IPR016169">
    <property type="entry name" value="FAD-bd_PCMH_sub2"/>
</dbReference>
<evidence type="ECO:0000313" key="12">
    <source>
        <dbReference type="EMBL" id="OKP11621.1"/>
    </source>
</evidence>
<dbReference type="PROSITE" id="PS51387">
    <property type="entry name" value="FAD_PCMH"/>
    <property type="match status" value="1"/>
</dbReference>
<comment type="subcellular location">
    <subcellularLocation>
        <location evidence="1">Membrane</location>
        <topology evidence="1">Multi-pass membrane protein</topology>
    </subcellularLocation>
</comment>
<feature type="domain" description="Major facilitator superfamily (MFS) profile" evidence="10">
    <location>
        <begin position="1"/>
        <end position="289"/>
    </location>
</feature>
<dbReference type="Gene3D" id="3.30.465.10">
    <property type="match status" value="1"/>
</dbReference>
<dbReference type="GO" id="GO:0016020">
    <property type="term" value="C:membrane"/>
    <property type="evidence" value="ECO:0007669"/>
    <property type="project" value="UniProtKB-SubCell"/>
</dbReference>
<feature type="transmembrane region" description="Helical" evidence="9">
    <location>
        <begin position="20"/>
        <end position="40"/>
    </location>
</feature>
<dbReference type="GO" id="GO:0022857">
    <property type="term" value="F:transmembrane transporter activity"/>
    <property type="evidence" value="ECO:0007669"/>
    <property type="project" value="InterPro"/>
</dbReference>
<evidence type="ECO:0000256" key="3">
    <source>
        <dbReference type="ARBA" id="ARBA00022630"/>
    </source>
</evidence>
<dbReference type="Pfam" id="PF08031">
    <property type="entry name" value="BBE"/>
    <property type="match status" value="1"/>
</dbReference>
<keyword evidence="8 9" id="KW-0472">Membrane</keyword>
<proteinExistence type="inferred from homology"/>
<evidence type="ECO:0000259" key="11">
    <source>
        <dbReference type="PROSITE" id="PS51387"/>
    </source>
</evidence>
<dbReference type="Gene3D" id="3.40.462.20">
    <property type="match status" value="1"/>
</dbReference>
<dbReference type="InterPro" id="IPR016167">
    <property type="entry name" value="FAD-bd_PCMH_sub1"/>
</dbReference>
<evidence type="ECO:0000256" key="1">
    <source>
        <dbReference type="ARBA" id="ARBA00004141"/>
    </source>
</evidence>
<comment type="caution">
    <text evidence="12">The sequence shown here is derived from an EMBL/GenBank/DDBJ whole genome shotgun (WGS) entry which is preliminary data.</text>
</comment>
<evidence type="ECO:0000256" key="8">
    <source>
        <dbReference type="ARBA" id="ARBA00023136"/>
    </source>
</evidence>
<dbReference type="GO" id="GO:0071949">
    <property type="term" value="F:FAD binding"/>
    <property type="evidence" value="ECO:0007669"/>
    <property type="project" value="InterPro"/>
</dbReference>
<name>A0A1Q5UGM4_9EURO</name>
<feature type="transmembrane region" description="Helical" evidence="9">
    <location>
        <begin position="133"/>
        <end position="154"/>
    </location>
</feature>
<dbReference type="Gene3D" id="3.30.43.10">
    <property type="entry name" value="Uridine Diphospho-n-acetylenolpyruvylglucosamine Reductase, domain 2"/>
    <property type="match status" value="1"/>
</dbReference>
<feature type="transmembrane region" description="Helical" evidence="9">
    <location>
        <begin position="243"/>
        <end position="259"/>
    </location>
</feature>
<evidence type="ECO:0000256" key="9">
    <source>
        <dbReference type="SAM" id="Phobius"/>
    </source>
</evidence>
<accession>A0A1Q5UGM4</accession>
<dbReference type="EMBL" id="MNBE01000275">
    <property type="protein sequence ID" value="OKP11621.1"/>
    <property type="molecule type" value="Genomic_DNA"/>
</dbReference>
<feature type="transmembrane region" description="Helical" evidence="9">
    <location>
        <begin position="266"/>
        <end position="285"/>
    </location>
</feature>
<sequence length="748" mass="82292">MAQALGWLAQYKSADQYSERFPLAVQVIPGLLLATGVWFLQESPRWLMEKGHHDKAREALYKTHGDGNNEKYLQLEYREIHDTSWRKKPLQFNSLMDGTHHEAVFGQLSGVNFINYYGVTIYKIIGFSCRDSLLIIGLWGSLSLVECSIALYFIEKLGRIKPMIFFAARIACALVINSVLSQYFINADGAANPNANALLAMVAMNFVFNPFFFTSTGVISGVYNAEIFPVEILARGNSLASVSNWYVGLIIGQISPIALDAVMFRYFYAFFVFNVVAAIFYAVFYPDTKGRTLEQMDTLFGDEGGSSCLGEPDGQGVVVQPVDVVDIQSAVLWAQEHSVDLAVKGGGHSTAGTSSSEGGLVIDLSRMTHVSVDTSSKTVTAQGGATWKEVDAAGAAHGLATVGGTVNHTGIGGLTLGGGYGWLSGQYGLTIDNLRSARVVLADGSLVTASETQHPDLFWGLRGAGYNFGVVVEFTYQAYDQSPRVYSGILGFSPDKLEKVIEQLNGTLANPDERSGAMCIFAHGPGGSGPMIIVICFYNGTREEGQKRFTGFLALEPFLNTVDMIPYSMVNTLQNPQATYGDRKSFKGIFYEPPLDPHFMQSVFDGFMTKLQTDQDLMPSAIILEFIDMRKICETPLPATAFASRNMTQNGILYLRWTDSSKDLEHRTWARSVQAKWKAELEARKKVLQTENDVPQYINYAEPGDSVVTNIYGENLARLQSVKAEYDPNNVFHKMHPIPLSTGDDLKE</sequence>
<keyword evidence="3" id="KW-0285">Flavoprotein</keyword>
<dbReference type="InterPro" id="IPR036259">
    <property type="entry name" value="MFS_trans_sf"/>
</dbReference>
<dbReference type="InterPro" id="IPR050416">
    <property type="entry name" value="FAD-linked_Oxidoreductase"/>
</dbReference>
<dbReference type="GO" id="GO:0016491">
    <property type="term" value="F:oxidoreductase activity"/>
    <property type="evidence" value="ECO:0007669"/>
    <property type="project" value="UniProtKB-KW"/>
</dbReference>
<evidence type="ECO:0000313" key="13">
    <source>
        <dbReference type="Proteomes" id="UP000186955"/>
    </source>
</evidence>
<dbReference type="InterPro" id="IPR016166">
    <property type="entry name" value="FAD-bd_PCMH"/>
</dbReference>
<feature type="transmembrane region" description="Helical" evidence="9">
    <location>
        <begin position="166"/>
        <end position="185"/>
    </location>
</feature>
<dbReference type="Proteomes" id="UP000186955">
    <property type="component" value="Unassembled WGS sequence"/>
</dbReference>
<evidence type="ECO:0000256" key="6">
    <source>
        <dbReference type="ARBA" id="ARBA00022989"/>
    </source>
</evidence>
<feature type="domain" description="FAD-binding PCMH-type" evidence="11">
    <location>
        <begin position="310"/>
        <end position="481"/>
    </location>
</feature>
<reference evidence="12 13" key="1">
    <citation type="submission" date="2016-10" db="EMBL/GenBank/DDBJ databases">
        <title>Genome sequence of the ascomycete fungus Penicillium subrubescens.</title>
        <authorList>
            <person name="De Vries R.P."/>
            <person name="Peng M."/>
            <person name="Dilokpimol A."/>
            <person name="Hilden K."/>
            <person name="Makela M.R."/>
            <person name="Grigoriev I."/>
            <person name="Riley R."/>
            <person name="Granchi Z."/>
        </authorList>
    </citation>
    <scope>NUCLEOTIDE SEQUENCE [LARGE SCALE GENOMIC DNA]</scope>
    <source>
        <strain evidence="12 13">CBS 132785</strain>
    </source>
</reference>
<dbReference type="Pfam" id="PF01565">
    <property type="entry name" value="FAD_binding_4"/>
    <property type="match status" value="1"/>
</dbReference>